<accession>F4WY29</accession>
<feature type="region of interest" description="Disordered" evidence="1">
    <location>
        <begin position="192"/>
        <end position="221"/>
    </location>
</feature>
<dbReference type="AlphaFoldDB" id="F4WY29"/>
<feature type="compositionally biased region" description="Basic and acidic residues" evidence="1">
    <location>
        <begin position="70"/>
        <end position="80"/>
    </location>
</feature>
<evidence type="ECO:0000313" key="3">
    <source>
        <dbReference type="Proteomes" id="UP000007755"/>
    </source>
</evidence>
<reference evidence="2" key="1">
    <citation type="submission" date="2011-02" db="EMBL/GenBank/DDBJ databases">
        <title>The genome of the leaf-cutting ant Acromyrmex echinatior suggests key adaptations to social evolution and fungus farming.</title>
        <authorList>
            <person name="Nygaard S."/>
            <person name="Zhang G."/>
        </authorList>
    </citation>
    <scope>NUCLEOTIDE SEQUENCE</scope>
</reference>
<protein>
    <submittedName>
        <fullName evidence="2">Uncharacterized protein</fullName>
    </submittedName>
</protein>
<proteinExistence type="predicted"/>
<sequence>MEKKDGGRERRPPLLDITRFPSRRFHLQLWRAISLQCSDLRTADAYILSGFHPTCLSNGPAQAIKTDYSAPRERGERETHGYPYTEPDLHRTMNPPARACGLIFHLDVARAAVASGSFSRHHSIFHLLIFLQSEVKLPTRLNHFTCLSPVPFDGVWRLNSIGQQNGDFHGIYFFLEGKFCFSFGKTKKLRRDKERERRVPLSTVGSSERQGKKLKANNGAKGEEVRERRMWGVGISFLVCQGRRVSGKHLRNFCVLPVRLPWEGNLIIFSRHEPNPRHREKIRDVNFKIDSIAHHQLEVCDMKLSINNYVTDFSINSELFNLYPGETVKEKEREKDVLKNRRKSGMKKQKKKNMILQRGCEFVWNVRQNGVARISSYERGGRAHNDWQVEENQTNYFERAAFSKMGLRLFSRLEAVILLLFPEIVSNPRLVSSTRRKRIDRVSPTPVVNRIRATIIGHDLRTYFGRCELHSTKWDKSSPFVKAELNVGSNAFLNYLCVVLRVIERVIATYMSKNVEKSNSKTGNDGAAGVESEKRMQVAQVALKEVSRDSQEGKLGKYREKPTERRREIRTSGKQNVACKLQNKLKLTIKGRRAIFASVTILVVPEYVRIYAQMQNKFRWKLGYNPSKKGSVSEEVETNLLDALYESILAFIDSLCYIYDRSRREHSEPGSGKLPPSPLIVRYSNNSNKYMAVYGRARWFYENMVDSGQYHTMETIIGLRTATVSAVCIATTNFRWEAITVACGRRLLRAAKSINLAITREPYVSLFCANITSHSHRNGPKGLFFILHSTRFLGIATAVPPPPPRVLESRVSRLVVDARKEIPSIPLQRTFSCELNDTYSATSWLMLNAWHLFDNLQCAVCFYEVGSTIVRY</sequence>
<evidence type="ECO:0000313" key="2">
    <source>
        <dbReference type="EMBL" id="EGI60954.1"/>
    </source>
</evidence>
<evidence type="ECO:0000256" key="1">
    <source>
        <dbReference type="SAM" id="MobiDB-lite"/>
    </source>
</evidence>
<feature type="compositionally biased region" description="Basic and acidic residues" evidence="1">
    <location>
        <begin position="547"/>
        <end position="571"/>
    </location>
</feature>
<dbReference type="Proteomes" id="UP000007755">
    <property type="component" value="Unassembled WGS sequence"/>
</dbReference>
<feature type="region of interest" description="Disordered" evidence="1">
    <location>
        <begin position="547"/>
        <end position="573"/>
    </location>
</feature>
<gene>
    <name evidence="2" type="ORF">G5I_10874</name>
</gene>
<organism evidence="3">
    <name type="scientific">Acromyrmex echinatior</name>
    <name type="common">Panamanian leafcutter ant</name>
    <name type="synonym">Acromyrmex octospinosus echinatior</name>
    <dbReference type="NCBI Taxonomy" id="103372"/>
    <lineage>
        <taxon>Eukaryota</taxon>
        <taxon>Metazoa</taxon>
        <taxon>Ecdysozoa</taxon>
        <taxon>Arthropoda</taxon>
        <taxon>Hexapoda</taxon>
        <taxon>Insecta</taxon>
        <taxon>Pterygota</taxon>
        <taxon>Neoptera</taxon>
        <taxon>Endopterygota</taxon>
        <taxon>Hymenoptera</taxon>
        <taxon>Apocrita</taxon>
        <taxon>Aculeata</taxon>
        <taxon>Formicoidea</taxon>
        <taxon>Formicidae</taxon>
        <taxon>Myrmicinae</taxon>
        <taxon>Acromyrmex</taxon>
    </lineage>
</organism>
<name>F4WY29_ACREC</name>
<dbReference type="EMBL" id="GL888434">
    <property type="protein sequence ID" value="EGI60954.1"/>
    <property type="molecule type" value="Genomic_DNA"/>
</dbReference>
<dbReference type="InParanoid" id="F4WY29"/>
<keyword evidence="3" id="KW-1185">Reference proteome</keyword>
<feature type="region of interest" description="Disordered" evidence="1">
    <location>
        <begin position="68"/>
        <end position="88"/>
    </location>
</feature>